<dbReference type="Pfam" id="PF00096">
    <property type="entry name" value="zf-C2H2"/>
    <property type="match status" value="1"/>
</dbReference>
<dbReference type="STRING" id="62062.ENSHHUP00000025879"/>
<evidence type="ECO:0000313" key="9">
    <source>
        <dbReference type="Proteomes" id="UP000314982"/>
    </source>
</evidence>
<accession>A0A4W5LJ27</accession>
<keyword evidence="4" id="KW-0862">Zinc</keyword>
<reference evidence="9" key="1">
    <citation type="submission" date="2018-06" db="EMBL/GenBank/DDBJ databases">
        <title>Genome assembly of Danube salmon.</title>
        <authorList>
            <person name="Macqueen D.J."/>
            <person name="Gundappa M.K."/>
        </authorList>
    </citation>
    <scope>NUCLEOTIDE SEQUENCE [LARGE SCALE GENOMIC DNA]</scope>
</reference>
<name>A0A4W5LJ27_9TELE</name>
<dbReference type="PANTHER" id="PTHR24379">
    <property type="entry name" value="KRAB AND ZINC FINGER DOMAIN-CONTAINING"/>
    <property type="match status" value="1"/>
</dbReference>
<organism evidence="8 9">
    <name type="scientific">Hucho hucho</name>
    <name type="common">huchen</name>
    <dbReference type="NCBI Taxonomy" id="62062"/>
    <lineage>
        <taxon>Eukaryota</taxon>
        <taxon>Metazoa</taxon>
        <taxon>Chordata</taxon>
        <taxon>Craniata</taxon>
        <taxon>Vertebrata</taxon>
        <taxon>Euteleostomi</taxon>
        <taxon>Actinopterygii</taxon>
        <taxon>Neopterygii</taxon>
        <taxon>Teleostei</taxon>
        <taxon>Protacanthopterygii</taxon>
        <taxon>Salmoniformes</taxon>
        <taxon>Salmonidae</taxon>
        <taxon>Salmoninae</taxon>
        <taxon>Hucho</taxon>
    </lineage>
</organism>
<dbReference type="Gene3D" id="3.30.160.60">
    <property type="entry name" value="Classic Zinc Finger"/>
    <property type="match status" value="4"/>
</dbReference>
<feature type="compositionally biased region" description="Basic and acidic residues" evidence="6">
    <location>
        <begin position="49"/>
        <end position="80"/>
    </location>
</feature>
<evidence type="ECO:0000256" key="4">
    <source>
        <dbReference type="ARBA" id="ARBA00022833"/>
    </source>
</evidence>
<dbReference type="SMART" id="SM00355">
    <property type="entry name" value="ZnF_C2H2"/>
    <property type="match status" value="6"/>
</dbReference>
<keyword evidence="9" id="KW-1185">Reference proteome</keyword>
<feature type="domain" description="C2H2-type" evidence="7">
    <location>
        <begin position="251"/>
        <end position="278"/>
    </location>
</feature>
<evidence type="ECO:0000256" key="5">
    <source>
        <dbReference type="PROSITE-ProRule" id="PRU00042"/>
    </source>
</evidence>
<feature type="domain" description="C2H2-type" evidence="7">
    <location>
        <begin position="197"/>
        <end position="224"/>
    </location>
</feature>
<protein>
    <recommendedName>
        <fullName evidence="7">C2H2-type domain-containing protein</fullName>
    </recommendedName>
</protein>
<keyword evidence="2" id="KW-0677">Repeat</keyword>
<evidence type="ECO:0000256" key="2">
    <source>
        <dbReference type="ARBA" id="ARBA00022737"/>
    </source>
</evidence>
<dbReference type="Proteomes" id="UP000314982">
    <property type="component" value="Unassembled WGS sequence"/>
</dbReference>
<dbReference type="InterPro" id="IPR013087">
    <property type="entry name" value="Znf_C2H2_type"/>
</dbReference>
<dbReference type="AlphaFoldDB" id="A0A4W5LJ27"/>
<reference evidence="8" key="3">
    <citation type="submission" date="2025-09" db="UniProtKB">
        <authorList>
            <consortium name="Ensembl"/>
        </authorList>
    </citation>
    <scope>IDENTIFICATION</scope>
</reference>
<feature type="region of interest" description="Disordered" evidence="6">
    <location>
        <begin position="38"/>
        <end position="117"/>
    </location>
</feature>
<sequence length="406" mass="45586">MEVHAGNEEENVVGIGPVKDETEDIVEEVDSRYETGMVIGADGVAQPYEDLRPAELGETETKINEKDSEMSSETVHKPEGGDTEPASGTPLEATPEDSDSSYTSTPQDPSYEPSQTEKHKQSKVCCICKKLLPKSYSMQVHMRSHSDLRPHKCPHCGQMFKNINDMRKHIVKIVCKVLRAEPEEAQAQVHALTHSPLHCTECSRMFADPEKLDRHKLVHKPLKCTMCEDSFNGVKPLKKHYLDVHKFSGPFLCTYCEKTYTDLAALLRHERTHTGDLPYQCSYCPRNMSSLTRHDLIHTQERPFKCTESVQCREQGATAPLQPQEHPDGLYHHLQPQGSPECGLVSPTHHRGHTACSPGYLQHPVKKIIKDLSHPSHGLFTPLPPTTGFSKLSPWDPKGCTFRFLG</sequence>
<evidence type="ECO:0000256" key="6">
    <source>
        <dbReference type="SAM" id="MobiDB-lite"/>
    </source>
</evidence>
<dbReference type="InterPro" id="IPR036236">
    <property type="entry name" value="Znf_C2H2_sf"/>
</dbReference>
<evidence type="ECO:0000256" key="3">
    <source>
        <dbReference type="ARBA" id="ARBA00022771"/>
    </source>
</evidence>
<feature type="compositionally biased region" description="Polar residues" evidence="6">
    <location>
        <begin position="100"/>
        <end position="114"/>
    </location>
</feature>
<evidence type="ECO:0000259" key="7">
    <source>
        <dbReference type="PROSITE" id="PS50157"/>
    </source>
</evidence>
<dbReference type="PROSITE" id="PS50157">
    <property type="entry name" value="ZINC_FINGER_C2H2_2"/>
    <property type="match status" value="4"/>
</dbReference>
<dbReference type="SUPFAM" id="SSF57667">
    <property type="entry name" value="beta-beta-alpha zinc fingers"/>
    <property type="match status" value="3"/>
</dbReference>
<feature type="domain" description="C2H2-type" evidence="7">
    <location>
        <begin position="123"/>
        <end position="150"/>
    </location>
</feature>
<evidence type="ECO:0000313" key="8">
    <source>
        <dbReference type="Ensembl" id="ENSHHUP00000025879.1"/>
    </source>
</evidence>
<evidence type="ECO:0000256" key="1">
    <source>
        <dbReference type="ARBA" id="ARBA00022723"/>
    </source>
</evidence>
<keyword evidence="1" id="KW-0479">Metal-binding</keyword>
<dbReference type="GO" id="GO:0008270">
    <property type="term" value="F:zinc ion binding"/>
    <property type="evidence" value="ECO:0007669"/>
    <property type="project" value="UniProtKB-KW"/>
</dbReference>
<feature type="region of interest" description="Disordered" evidence="6">
    <location>
        <begin position="1"/>
        <end position="23"/>
    </location>
</feature>
<keyword evidence="3 5" id="KW-0863">Zinc-finger</keyword>
<dbReference type="Ensembl" id="ENSHHUT00000026899.1">
    <property type="protein sequence ID" value="ENSHHUP00000025879.1"/>
    <property type="gene ID" value="ENSHHUG00000016338.1"/>
</dbReference>
<dbReference type="PANTHER" id="PTHR24379:SF121">
    <property type="entry name" value="C2H2-TYPE DOMAIN-CONTAINING PROTEIN"/>
    <property type="match status" value="1"/>
</dbReference>
<reference evidence="8" key="2">
    <citation type="submission" date="2025-08" db="UniProtKB">
        <authorList>
            <consortium name="Ensembl"/>
        </authorList>
    </citation>
    <scope>IDENTIFICATION</scope>
</reference>
<proteinExistence type="predicted"/>
<feature type="domain" description="C2H2-type" evidence="7">
    <location>
        <begin position="222"/>
        <end position="250"/>
    </location>
</feature>
<dbReference type="Pfam" id="PF13894">
    <property type="entry name" value="zf-C2H2_4"/>
    <property type="match status" value="1"/>
</dbReference>
<dbReference type="PROSITE" id="PS00028">
    <property type="entry name" value="ZINC_FINGER_C2H2_1"/>
    <property type="match status" value="4"/>
</dbReference>
<dbReference type="GeneTree" id="ENSGT01150000286939"/>